<reference evidence="1 2" key="1">
    <citation type="submission" date="2013-02" db="EMBL/GenBank/DDBJ databases">
        <title>The Genome Sequence of Plasmodium inui San Antonio 1.</title>
        <authorList>
            <consortium name="The Broad Institute Genome Sequencing Platform"/>
            <consortium name="The Broad Institute Genome Sequencing Center for Infectious Disease"/>
            <person name="Neafsey D."/>
            <person name="Cheeseman I."/>
            <person name="Volkman S."/>
            <person name="Adams J."/>
            <person name="Walker B."/>
            <person name="Young S.K."/>
            <person name="Zeng Q."/>
            <person name="Gargeya S."/>
            <person name="Fitzgerald M."/>
            <person name="Haas B."/>
            <person name="Abouelleil A."/>
            <person name="Alvarado L."/>
            <person name="Arachchi H.M."/>
            <person name="Berlin A.M."/>
            <person name="Chapman S.B."/>
            <person name="Dewar J."/>
            <person name="Goldberg J."/>
            <person name="Griggs A."/>
            <person name="Gujja S."/>
            <person name="Hansen M."/>
            <person name="Howarth C."/>
            <person name="Imamovic A."/>
            <person name="Larimer J."/>
            <person name="McCowan C."/>
            <person name="Murphy C."/>
            <person name="Neiman D."/>
            <person name="Pearson M."/>
            <person name="Priest M."/>
            <person name="Roberts A."/>
            <person name="Saif S."/>
            <person name="Shea T."/>
            <person name="Sisk P."/>
            <person name="Sykes S."/>
            <person name="Wortman J."/>
            <person name="Nusbaum C."/>
            <person name="Birren B."/>
        </authorList>
    </citation>
    <scope>NUCLEOTIDE SEQUENCE [LARGE SCALE GENOMIC DNA]</scope>
    <source>
        <strain evidence="1 2">San Antonio 1</strain>
    </source>
</reference>
<evidence type="ECO:0000313" key="1">
    <source>
        <dbReference type="EMBL" id="EUD64177.1"/>
    </source>
</evidence>
<dbReference type="AlphaFoldDB" id="W6ZTC9"/>
<accession>W6ZTC9</accession>
<dbReference type="RefSeq" id="XP_008819237.1">
    <property type="nucleotide sequence ID" value="XM_008821015.1"/>
</dbReference>
<sequence length="98" mass="11923">MDFIHQMKRIPFSRKNTLKYRFSAQRTRAIVLIVHSAAHTTTDWNEILIQTEMIKKNERISEICSWFNDAQISLMKSNWKYRNLRNTYMRKLLNDWAD</sequence>
<name>W6ZTC9_9APIC</name>
<dbReference type="GeneID" id="20040718"/>
<dbReference type="Proteomes" id="UP000030640">
    <property type="component" value="Unassembled WGS sequence"/>
</dbReference>
<keyword evidence="2" id="KW-1185">Reference proteome</keyword>
<organism evidence="1 2">
    <name type="scientific">Plasmodium inui San Antonio 1</name>
    <dbReference type="NCBI Taxonomy" id="1237626"/>
    <lineage>
        <taxon>Eukaryota</taxon>
        <taxon>Sar</taxon>
        <taxon>Alveolata</taxon>
        <taxon>Apicomplexa</taxon>
        <taxon>Aconoidasida</taxon>
        <taxon>Haemosporida</taxon>
        <taxon>Plasmodiidae</taxon>
        <taxon>Plasmodium</taxon>
        <taxon>Plasmodium (Plasmodium)</taxon>
    </lineage>
</organism>
<evidence type="ECO:0000313" key="2">
    <source>
        <dbReference type="Proteomes" id="UP000030640"/>
    </source>
</evidence>
<dbReference type="VEuPathDB" id="PlasmoDB:C922_05444"/>
<dbReference type="EMBL" id="KI965532">
    <property type="protein sequence ID" value="EUD64177.1"/>
    <property type="molecule type" value="Genomic_DNA"/>
</dbReference>
<protein>
    <submittedName>
        <fullName evidence="1">Uncharacterized protein</fullName>
    </submittedName>
</protein>
<proteinExistence type="predicted"/>
<gene>
    <name evidence="1" type="ORF">C922_05444</name>
</gene>